<feature type="region of interest" description="Disordered" evidence="1">
    <location>
        <begin position="397"/>
        <end position="513"/>
    </location>
</feature>
<organism evidence="2 3">
    <name type="scientific">Scleroderma citrinum Foug A</name>
    <dbReference type="NCBI Taxonomy" id="1036808"/>
    <lineage>
        <taxon>Eukaryota</taxon>
        <taxon>Fungi</taxon>
        <taxon>Dikarya</taxon>
        <taxon>Basidiomycota</taxon>
        <taxon>Agaricomycotina</taxon>
        <taxon>Agaricomycetes</taxon>
        <taxon>Agaricomycetidae</taxon>
        <taxon>Boletales</taxon>
        <taxon>Sclerodermatineae</taxon>
        <taxon>Sclerodermataceae</taxon>
        <taxon>Scleroderma</taxon>
    </lineage>
</organism>
<feature type="region of interest" description="Disordered" evidence="1">
    <location>
        <begin position="256"/>
        <end position="373"/>
    </location>
</feature>
<feature type="compositionally biased region" description="Basic and acidic residues" evidence="1">
    <location>
        <begin position="104"/>
        <end position="124"/>
    </location>
</feature>
<dbReference type="InParanoid" id="A0A0C2YQL1"/>
<feature type="region of interest" description="Disordered" evidence="1">
    <location>
        <begin position="104"/>
        <end position="134"/>
    </location>
</feature>
<dbReference type="EMBL" id="KN822229">
    <property type="protein sequence ID" value="KIM52018.1"/>
    <property type="molecule type" value="Genomic_DNA"/>
</dbReference>
<evidence type="ECO:0000256" key="1">
    <source>
        <dbReference type="SAM" id="MobiDB-lite"/>
    </source>
</evidence>
<evidence type="ECO:0000313" key="2">
    <source>
        <dbReference type="EMBL" id="KIM52018.1"/>
    </source>
</evidence>
<evidence type="ECO:0000313" key="3">
    <source>
        <dbReference type="Proteomes" id="UP000053989"/>
    </source>
</evidence>
<accession>A0A0C2YQL1</accession>
<protein>
    <submittedName>
        <fullName evidence="2">Uncharacterized protein</fullName>
    </submittedName>
</protein>
<dbReference type="Proteomes" id="UP000053989">
    <property type="component" value="Unassembled WGS sequence"/>
</dbReference>
<feature type="compositionally biased region" description="Polar residues" evidence="1">
    <location>
        <begin position="359"/>
        <end position="371"/>
    </location>
</feature>
<feature type="region of interest" description="Disordered" evidence="1">
    <location>
        <begin position="201"/>
        <end position="228"/>
    </location>
</feature>
<dbReference type="HOGENOM" id="CLU_592055_0_0_1"/>
<dbReference type="AlphaFoldDB" id="A0A0C2YQL1"/>
<feature type="compositionally biased region" description="Polar residues" evidence="1">
    <location>
        <begin position="208"/>
        <end position="228"/>
    </location>
</feature>
<feature type="compositionally biased region" description="Basic and acidic residues" evidence="1">
    <location>
        <begin position="399"/>
        <end position="419"/>
    </location>
</feature>
<dbReference type="OrthoDB" id="2653948at2759"/>
<gene>
    <name evidence="2" type="ORF">SCLCIDRAFT_32996</name>
</gene>
<reference evidence="3" key="2">
    <citation type="submission" date="2015-01" db="EMBL/GenBank/DDBJ databases">
        <title>Evolutionary Origins and Diversification of the Mycorrhizal Mutualists.</title>
        <authorList>
            <consortium name="DOE Joint Genome Institute"/>
            <consortium name="Mycorrhizal Genomics Consortium"/>
            <person name="Kohler A."/>
            <person name="Kuo A."/>
            <person name="Nagy L.G."/>
            <person name="Floudas D."/>
            <person name="Copeland A."/>
            <person name="Barry K.W."/>
            <person name="Cichocki N."/>
            <person name="Veneault-Fourrey C."/>
            <person name="LaButti K."/>
            <person name="Lindquist E.A."/>
            <person name="Lipzen A."/>
            <person name="Lundell T."/>
            <person name="Morin E."/>
            <person name="Murat C."/>
            <person name="Riley R."/>
            <person name="Ohm R."/>
            <person name="Sun H."/>
            <person name="Tunlid A."/>
            <person name="Henrissat B."/>
            <person name="Grigoriev I.V."/>
            <person name="Hibbett D.S."/>
            <person name="Martin F."/>
        </authorList>
    </citation>
    <scope>NUCLEOTIDE SEQUENCE [LARGE SCALE GENOMIC DNA]</scope>
    <source>
        <strain evidence="3">Foug A</strain>
    </source>
</reference>
<proteinExistence type="predicted"/>
<keyword evidence="3" id="KW-1185">Reference proteome</keyword>
<feature type="compositionally biased region" description="Basic and acidic residues" evidence="1">
    <location>
        <begin position="329"/>
        <end position="347"/>
    </location>
</feature>
<sequence length="513" mass="54866">MVLELPELARENQNWKIYHAHILDSAAAEGVVSHLTGAAPKPFNSRELEAWNWSNSVAKYIMLEVISDLLLERLMHHELAHTLFSHLAAIFGHHDPIAIEPSAERSHPVEPLREDSHPKSDGADSAHTTNTVESTIMDVDGKAALGGESAERAYRVDLESRENGIDHGVGPADVPNESETTDGGNIPCVCLGATHWRADDVNGPGIQTDGSNGQADASRGQTDALTMSNRAETVRMRHGEGAGTYLGAGDVKRDVKQTDGVGSHADTSSGHSDVPSVETDADTTANAPQIVRTPRKKIKPPDSPSRSTRRAPDEPNAFGDATNTSTIRTDGHNAGNEKETAENETKNVRTCQIDPKMQNLPNTPENGTPKSSYRWRKVSIDDIDAEAQSGVKAIVPSIDGRDVKERASDGDNNRNRDNGDGDGTASSGNVDSTRIGGVQLAGEAGHPSDLQSVRSDPLNDNIDVEESSSYLQKSAKPQKSKRLTMDVPESRSHTETPRGVSGKSIGPGVDVVG</sequence>
<name>A0A0C2YQL1_9AGAM</name>
<reference evidence="2 3" key="1">
    <citation type="submission" date="2014-04" db="EMBL/GenBank/DDBJ databases">
        <authorList>
            <consortium name="DOE Joint Genome Institute"/>
            <person name="Kuo A."/>
            <person name="Kohler A."/>
            <person name="Nagy L.G."/>
            <person name="Floudas D."/>
            <person name="Copeland A."/>
            <person name="Barry K.W."/>
            <person name="Cichocki N."/>
            <person name="Veneault-Fourrey C."/>
            <person name="LaButti K."/>
            <person name="Lindquist E.A."/>
            <person name="Lipzen A."/>
            <person name="Lundell T."/>
            <person name="Morin E."/>
            <person name="Murat C."/>
            <person name="Sun H."/>
            <person name="Tunlid A."/>
            <person name="Henrissat B."/>
            <person name="Grigoriev I.V."/>
            <person name="Hibbett D.S."/>
            <person name="Martin F."/>
            <person name="Nordberg H.P."/>
            <person name="Cantor M.N."/>
            <person name="Hua S.X."/>
        </authorList>
    </citation>
    <scope>NUCLEOTIDE SEQUENCE [LARGE SCALE GENOMIC DNA]</scope>
    <source>
        <strain evidence="2 3">Foug A</strain>
    </source>
</reference>